<evidence type="ECO:0000256" key="1">
    <source>
        <dbReference type="SAM" id="MobiDB-lite"/>
    </source>
</evidence>
<feature type="transmembrane region" description="Helical" evidence="2">
    <location>
        <begin position="85"/>
        <end position="104"/>
    </location>
</feature>
<feature type="compositionally biased region" description="Low complexity" evidence="1">
    <location>
        <begin position="302"/>
        <end position="321"/>
    </location>
</feature>
<feature type="compositionally biased region" description="Low complexity" evidence="1">
    <location>
        <begin position="404"/>
        <end position="414"/>
    </location>
</feature>
<organism evidence="3 4">
    <name type="scientific">Linnemannia gamsii</name>
    <dbReference type="NCBI Taxonomy" id="64522"/>
    <lineage>
        <taxon>Eukaryota</taxon>
        <taxon>Fungi</taxon>
        <taxon>Fungi incertae sedis</taxon>
        <taxon>Mucoromycota</taxon>
        <taxon>Mortierellomycotina</taxon>
        <taxon>Mortierellomycetes</taxon>
        <taxon>Mortierellales</taxon>
        <taxon>Mortierellaceae</taxon>
        <taxon>Linnemannia</taxon>
    </lineage>
</organism>
<feature type="transmembrane region" description="Helical" evidence="2">
    <location>
        <begin position="163"/>
        <end position="180"/>
    </location>
</feature>
<sequence length="414" mass="46461">MEREREQQLNSPFEDWSSNIHAVITFFQPFFDDWRSYASLVSAILGVGVMIMENQVLLRMRMGRWEILGYILSLMPPPIAGNYRVMGAVCITATVLTLCSNVLYMLRGWEEPLPFYDWSSKGIRWMTSQIWYAIGMIFLFHVVTRPAQSGVVLFGKFPRDLWAYKWYLCALYIPIHFTLLKLCTMYKDTKHVLIPLEIVVDVVLYNGPFLIVLQRLLYLAWKVAYDEAVLTGAICEDESGVIDTPTLTIGSFLWTRRSEDDDHHQQRTRRPGTHGYVGLSLTDLDEAELGQSRVVGRGGSGRSFSQQQSSTGVSSSSSSSSKGKKHVGSGVVPTYEARDSSQQQQKTLSPKAAASSPRGPSPRSSPRSSPRTSPSTSPKTGSPLRNVLFSMESTDDEDSDNEDNSNVKSNNERQ</sequence>
<accession>A0A9P6QUC4</accession>
<dbReference type="Proteomes" id="UP000823405">
    <property type="component" value="Unassembled WGS sequence"/>
</dbReference>
<feature type="transmembrane region" description="Helical" evidence="2">
    <location>
        <begin position="125"/>
        <end position="143"/>
    </location>
</feature>
<evidence type="ECO:0000313" key="4">
    <source>
        <dbReference type="Proteomes" id="UP000823405"/>
    </source>
</evidence>
<feature type="compositionally biased region" description="Low complexity" evidence="1">
    <location>
        <begin position="349"/>
        <end position="383"/>
    </location>
</feature>
<protein>
    <recommendedName>
        <fullName evidence="5">Transmembrane protein</fullName>
    </recommendedName>
</protein>
<name>A0A9P6QUC4_9FUNG</name>
<keyword evidence="4" id="KW-1185">Reference proteome</keyword>
<keyword evidence="2" id="KW-1133">Transmembrane helix</keyword>
<keyword evidence="2" id="KW-0812">Transmembrane</keyword>
<feature type="transmembrane region" description="Helical" evidence="2">
    <location>
        <begin position="34"/>
        <end position="51"/>
    </location>
</feature>
<reference evidence="3" key="1">
    <citation type="journal article" date="2020" name="Fungal Divers.">
        <title>Resolving the Mortierellaceae phylogeny through synthesis of multi-gene phylogenetics and phylogenomics.</title>
        <authorList>
            <person name="Vandepol N."/>
            <person name="Liber J."/>
            <person name="Desiro A."/>
            <person name="Na H."/>
            <person name="Kennedy M."/>
            <person name="Barry K."/>
            <person name="Grigoriev I.V."/>
            <person name="Miller A.N."/>
            <person name="O'Donnell K."/>
            <person name="Stajich J.E."/>
            <person name="Bonito G."/>
        </authorList>
    </citation>
    <scope>NUCLEOTIDE SEQUENCE</scope>
    <source>
        <strain evidence="3">NVP60</strain>
    </source>
</reference>
<comment type="caution">
    <text evidence="3">The sequence shown here is derived from an EMBL/GenBank/DDBJ whole genome shotgun (WGS) entry which is preliminary data.</text>
</comment>
<dbReference type="OrthoDB" id="2400065at2759"/>
<dbReference type="AlphaFoldDB" id="A0A9P6QUC4"/>
<feature type="region of interest" description="Disordered" evidence="1">
    <location>
        <begin position="294"/>
        <end position="414"/>
    </location>
</feature>
<keyword evidence="2" id="KW-0472">Membrane</keyword>
<dbReference type="EMBL" id="JAAAIN010002500">
    <property type="protein sequence ID" value="KAG0292499.1"/>
    <property type="molecule type" value="Genomic_DNA"/>
</dbReference>
<proteinExistence type="predicted"/>
<evidence type="ECO:0008006" key="5">
    <source>
        <dbReference type="Google" id="ProtNLM"/>
    </source>
</evidence>
<feature type="transmembrane region" description="Helical" evidence="2">
    <location>
        <begin position="192"/>
        <end position="213"/>
    </location>
</feature>
<gene>
    <name evidence="3" type="ORF">BGZ97_005578</name>
</gene>
<feature type="compositionally biased region" description="Acidic residues" evidence="1">
    <location>
        <begin position="393"/>
        <end position="403"/>
    </location>
</feature>
<evidence type="ECO:0000313" key="3">
    <source>
        <dbReference type="EMBL" id="KAG0292499.1"/>
    </source>
</evidence>
<evidence type="ECO:0000256" key="2">
    <source>
        <dbReference type="SAM" id="Phobius"/>
    </source>
</evidence>